<reference evidence="1" key="1">
    <citation type="journal article" date="2014" name="Int. J. Syst. Evol. Microbiol.">
        <title>Complete genome sequence of Corynebacterium casei LMG S-19264T (=DSM 44701T), isolated from a smear-ripened cheese.</title>
        <authorList>
            <consortium name="US DOE Joint Genome Institute (JGI-PGF)"/>
            <person name="Walter F."/>
            <person name="Albersmeier A."/>
            <person name="Kalinowski J."/>
            <person name="Ruckert C."/>
        </authorList>
    </citation>
    <scope>NUCLEOTIDE SEQUENCE</scope>
    <source>
        <strain evidence="1">JCM 19831</strain>
    </source>
</reference>
<protein>
    <submittedName>
        <fullName evidence="1">Uncharacterized protein</fullName>
    </submittedName>
</protein>
<evidence type="ECO:0000313" key="1">
    <source>
        <dbReference type="EMBL" id="GGM11835.1"/>
    </source>
</evidence>
<keyword evidence="2" id="KW-1185">Reference proteome</keyword>
<dbReference type="RefSeq" id="WP_190248598.1">
    <property type="nucleotide sequence ID" value="NZ_BMPI01000004.1"/>
</dbReference>
<proteinExistence type="predicted"/>
<dbReference type="AlphaFoldDB" id="A0A917T6B8"/>
<dbReference type="EMBL" id="BMPI01000004">
    <property type="protein sequence ID" value="GGM11835.1"/>
    <property type="molecule type" value="Genomic_DNA"/>
</dbReference>
<reference evidence="1" key="2">
    <citation type="submission" date="2020-09" db="EMBL/GenBank/DDBJ databases">
        <authorList>
            <person name="Sun Q."/>
            <person name="Ohkuma M."/>
        </authorList>
    </citation>
    <scope>NUCLEOTIDE SEQUENCE</scope>
    <source>
        <strain evidence="1">JCM 19831</strain>
    </source>
</reference>
<evidence type="ECO:0000313" key="2">
    <source>
        <dbReference type="Proteomes" id="UP000642070"/>
    </source>
</evidence>
<dbReference type="Proteomes" id="UP000642070">
    <property type="component" value="Unassembled WGS sequence"/>
</dbReference>
<accession>A0A917T6B8</accession>
<name>A0A917T6B8_9ACTN</name>
<gene>
    <name evidence="1" type="ORF">GCM10007977_011210</name>
</gene>
<comment type="caution">
    <text evidence="1">The sequence shown here is derived from an EMBL/GenBank/DDBJ whole genome shotgun (WGS) entry which is preliminary data.</text>
</comment>
<organism evidence="1 2">
    <name type="scientific">Dactylosporangium sucinum</name>
    <dbReference type="NCBI Taxonomy" id="1424081"/>
    <lineage>
        <taxon>Bacteria</taxon>
        <taxon>Bacillati</taxon>
        <taxon>Actinomycetota</taxon>
        <taxon>Actinomycetes</taxon>
        <taxon>Micromonosporales</taxon>
        <taxon>Micromonosporaceae</taxon>
        <taxon>Dactylosporangium</taxon>
    </lineage>
</organism>
<sequence length="92" mass="9747">MATTFEAVRAEALFASTLQSSESPANAEVRTATAGMLRRIGIQGCAARVASEFGDHPETAVARMAWALARVRAAYPAEGSKVVRAIRELRAA</sequence>